<evidence type="ECO:0000259" key="1">
    <source>
        <dbReference type="Pfam" id="PF04321"/>
    </source>
</evidence>
<comment type="caution">
    <text evidence="2">The sequence shown here is derived from an EMBL/GenBank/DDBJ whole genome shotgun (WGS) entry which is preliminary data.</text>
</comment>
<dbReference type="PANTHER" id="PTHR10491">
    <property type="entry name" value="DTDP-4-DEHYDRORHAMNOSE REDUCTASE"/>
    <property type="match status" value="1"/>
</dbReference>
<dbReference type="EMBL" id="LAZR01003248">
    <property type="protein sequence ID" value="KKN20373.1"/>
    <property type="molecule type" value="Genomic_DNA"/>
</dbReference>
<dbReference type="GO" id="GO:0048269">
    <property type="term" value="C:methionine adenosyltransferase complex"/>
    <property type="evidence" value="ECO:0007669"/>
    <property type="project" value="TreeGrafter"/>
</dbReference>
<reference evidence="2" key="1">
    <citation type="journal article" date="2015" name="Nature">
        <title>Complex archaea that bridge the gap between prokaryotes and eukaryotes.</title>
        <authorList>
            <person name="Spang A."/>
            <person name="Saw J.H."/>
            <person name="Jorgensen S.L."/>
            <person name="Zaremba-Niedzwiedzka K."/>
            <person name="Martijn J."/>
            <person name="Lind A.E."/>
            <person name="van Eijk R."/>
            <person name="Schleper C."/>
            <person name="Guy L."/>
            <person name="Ettema T.J."/>
        </authorList>
    </citation>
    <scope>NUCLEOTIDE SEQUENCE</scope>
</reference>
<dbReference type="InterPro" id="IPR036291">
    <property type="entry name" value="NAD(P)-bd_dom_sf"/>
</dbReference>
<evidence type="ECO:0000313" key="2">
    <source>
        <dbReference type="EMBL" id="KKN20373.1"/>
    </source>
</evidence>
<dbReference type="GO" id="GO:0006556">
    <property type="term" value="P:S-adenosylmethionine biosynthetic process"/>
    <property type="evidence" value="ECO:0007669"/>
    <property type="project" value="TreeGrafter"/>
</dbReference>
<organism evidence="2">
    <name type="scientific">marine sediment metagenome</name>
    <dbReference type="NCBI Taxonomy" id="412755"/>
    <lineage>
        <taxon>unclassified sequences</taxon>
        <taxon>metagenomes</taxon>
        <taxon>ecological metagenomes</taxon>
    </lineage>
</organism>
<dbReference type="PANTHER" id="PTHR10491:SF4">
    <property type="entry name" value="METHIONINE ADENOSYLTRANSFERASE 2 SUBUNIT BETA"/>
    <property type="match status" value="1"/>
</dbReference>
<dbReference type="Pfam" id="PF04321">
    <property type="entry name" value="RmlD_sub_bind"/>
    <property type="match status" value="1"/>
</dbReference>
<gene>
    <name evidence="2" type="ORF">LCGC14_0936220</name>
</gene>
<proteinExistence type="predicted"/>
<dbReference type="SUPFAM" id="SSF51735">
    <property type="entry name" value="NAD(P)-binding Rossmann-fold domains"/>
    <property type="match status" value="1"/>
</dbReference>
<protein>
    <recommendedName>
        <fullName evidence="1">RmlD-like substrate binding domain-containing protein</fullName>
    </recommendedName>
</protein>
<dbReference type="InterPro" id="IPR029903">
    <property type="entry name" value="RmlD-like-bd"/>
</dbReference>
<accession>A0A0F9RSX9</accession>
<sequence>MLGRAVVRAAQEADHGVVGTGHSACAIEDAAQVFTLIEQHRPSVIINCAGSLPFSDSLDMIAANTLGPHVLASTGLRLVHMSTDCVFSGKRRPDALPWLTPRDRPDPVDLYGRTKLAGEPESALVVRGSFIGAEGGFLHWLMNSTGQVDAWTRALWNGLTVDGMANVLVHLARTKRTGVVHVAAPNEMSKAAMVNYFVEALSLPVKGIRYVDEPRIDRRLEPDPDLKIQPLPQALEKLVEELCPA</sequence>
<dbReference type="InterPro" id="IPR005913">
    <property type="entry name" value="dTDP_dehydrorham_reduct"/>
</dbReference>
<dbReference type="GO" id="GO:0048270">
    <property type="term" value="F:methionine adenosyltransferase regulator activity"/>
    <property type="evidence" value="ECO:0007669"/>
    <property type="project" value="TreeGrafter"/>
</dbReference>
<feature type="domain" description="RmlD-like substrate binding" evidence="1">
    <location>
        <begin position="1"/>
        <end position="205"/>
    </location>
</feature>
<dbReference type="AlphaFoldDB" id="A0A0F9RSX9"/>
<name>A0A0F9RSX9_9ZZZZ</name>
<dbReference type="Gene3D" id="3.40.50.720">
    <property type="entry name" value="NAD(P)-binding Rossmann-like Domain"/>
    <property type="match status" value="1"/>
</dbReference>